<dbReference type="CDD" id="cd03457">
    <property type="entry name" value="intradiol_dioxygenase_like"/>
    <property type="match status" value="1"/>
</dbReference>
<feature type="signal peptide" evidence="2">
    <location>
        <begin position="1"/>
        <end position="21"/>
    </location>
</feature>
<proteinExistence type="predicted"/>
<evidence type="ECO:0000256" key="1">
    <source>
        <dbReference type="SAM" id="MobiDB-lite"/>
    </source>
</evidence>
<dbReference type="Proteomes" id="UP000829685">
    <property type="component" value="Unassembled WGS sequence"/>
</dbReference>
<evidence type="ECO:0000313" key="4">
    <source>
        <dbReference type="EMBL" id="KAI1852891.1"/>
    </source>
</evidence>
<dbReference type="OrthoDB" id="121380at2759"/>
<feature type="region of interest" description="Disordered" evidence="1">
    <location>
        <begin position="345"/>
        <end position="367"/>
    </location>
</feature>
<dbReference type="EMBL" id="JAFIMR010000060">
    <property type="protein sequence ID" value="KAI1852891.1"/>
    <property type="molecule type" value="Genomic_DNA"/>
</dbReference>
<dbReference type="GO" id="GO:0016702">
    <property type="term" value="F:oxidoreductase activity, acting on single donors with incorporation of molecular oxygen, incorporation of two atoms of oxygen"/>
    <property type="evidence" value="ECO:0007669"/>
    <property type="project" value="InterPro"/>
</dbReference>
<dbReference type="Gene3D" id="2.60.130.10">
    <property type="entry name" value="Aromatic compound dioxygenase"/>
    <property type="match status" value="1"/>
</dbReference>
<dbReference type="PANTHER" id="PTHR34315:SF2">
    <property type="entry name" value="ANCHORED DIOXYGENASE, PUTATIVE (AFU_ORTHOLOGUE AFUA_3G01800)-RELATED"/>
    <property type="match status" value="1"/>
</dbReference>
<dbReference type="PANTHER" id="PTHR34315">
    <property type="match status" value="1"/>
</dbReference>
<feature type="domain" description="Intradiol ring-cleavage dioxygenases" evidence="3">
    <location>
        <begin position="149"/>
        <end position="227"/>
    </location>
</feature>
<sequence length="367" mass="39740">MWTKNLLFAALLAPLVVLSHPDVSEESIRHEMVLRNIQHAKATRALSAHEGSAAVVALRQRAAVRRAAKVAELRAKRGLTTQPLGHHKRDLASLQYWATFSHNRTGNGYDLETPQDTIFGSNNTAALVPETTVGPYWVLGELIRTDLTEGQAGVPVHLDLQFVDINTFEPVSGLVSDIWHCNATGTYSGVTGEGGLNTTFARGSQITDDDGVVQYDTNFPGHYDRRLTHIHVIAQNNVTVLDNDTWTGGVTRHIGQIYLDDSIIKEVEATHPYNTNTIAYTSLEADGWALDEATVDYDPFAEYVKLSNNIEDGLLVWITIGIDLQADHSANATAAAHYYEGGGVSTRPGGQPGNPGGSGLAAIPPVE</sequence>
<gene>
    <name evidence="4" type="ORF">JX265_012919</name>
</gene>
<protein>
    <recommendedName>
        <fullName evidence="3">Intradiol ring-cleavage dioxygenases domain-containing protein</fullName>
    </recommendedName>
</protein>
<comment type="caution">
    <text evidence="4">The sequence shown here is derived from an EMBL/GenBank/DDBJ whole genome shotgun (WGS) entry which is preliminary data.</text>
</comment>
<dbReference type="AlphaFoldDB" id="A0A9Q0AGB5"/>
<evidence type="ECO:0000313" key="5">
    <source>
        <dbReference type="Proteomes" id="UP000829685"/>
    </source>
</evidence>
<feature type="compositionally biased region" description="Gly residues" evidence="1">
    <location>
        <begin position="345"/>
        <end position="359"/>
    </location>
</feature>
<dbReference type="GO" id="GO:0008199">
    <property type="term" value="F:ferric iron binding"/>
    <property type="evidence" value="ECO:0007669"/>
    <property type="project" value="InterPro"/>
</dbReference>
<keyword evidence="2" id="KW-0732">Signal</keyword>
<reference evidence="4" key="1">
    <citation type="submission" date="2021-03" db="EMBL/GenBank/DDBJ databases">
        <title>Revisited historic fungal species revealed as producer of novel bioactive compounds through whole genome sequencing and comparative genomics.</title>
        <authorList>
            <person name="Vignolle G.A."/>
            <person name="Hochenegger N."/>
            <person name="Mach R.L."/>
            <person name="Mach-Aigner A.R."/>
            <person name="Javad Rahimi M."/>
            <person name="Salim K.A."/>
            <person name="Chan C.M."/>
            <person name="Lim L.B.L."/>
            <person name="Cai F."/>
            <person name="Druzhinina I.S."/>
            <person name="U'Ren J.M."/>
            <person name="Derntl C."/>
        </authorList>
    </citation>
    <scope>NUCLEOTIDE SEQUENCE</scope>
    <source>
        <strain evidence="4">TUCIM 5799</strain>
    </source>
</reference>
<feature type="chain" id="PRO_5040436979" description="Intradiol ring-cleavage dioxygenases domain-containing protein" evidence="2">
    <location>
        <begin position="22"/>
        <end position="367"/>
    </location>
</feature>
<name>A0A9Q0AGB5_9PEZI</name>
<dbReference type="InterPro" id="IPR015889">
    <property type="entry name" value="Intradiol_dOase_core"/>
</dbReference>
<evidence type="ECO:0000259" key="3">
    <source>
        <dbReference type="Pfam" id="PF00775"/>
    </source>
</evidence>
<organism evidence="4 5">
    <name type="scientific">Neoarthrinium moseri</name>
    <dbReference type="NCBI Taxonomy" id="1658444"/>
    <lineage>
        <taxon>Eukaryota</taxon>
        <taxon>Fungi</taxon>
        <taxon>Dikarya</taxon>
        <taxon>Ascomycota</taxon>
        <taxon>Pezizomycotina</taxon>
        <taxon>Sordariomycetes</taxon>
        <taxon>Xylariomycetidae</taxon>
        <taxon>Amphisphaeriales</taxon>
        <taxon>Apiosporaceae</taxon>
        <taxon>Neoarthrinium</taxon>
    </lineage>
</organism>
<evidence type="ECO:0000256" key="2">
    <source>
        <dbReference type="SAM" id="SignalP"/>
    </source>
</evidence>
<keyword evidence="5" id="KW-1185">Reference proteome</keyword>
<dbReference type="SUPFAM" id="SSF49482">
    <property type="entry name" value="Aromatic compound dioxygenase"/>
    <property type="match status" value="1"/>
</dbReference>
<accession>A0A9Q0AGB5</accession>
<dbReference type="InterPro" id="IPR000627">
    <property type="entry name" value="Intradiol_dOase_C"/>
</dbReference>
<dbReference type="Pfam" id="PF00775">
    <property type="entry name" value="Dioxygenase_C"/>
    <property type="match status" value="1"/>
</dbReference>